<dbReference type="Gene3D" id="3.90.1590.10">
    <property type="entry name" value="glutathione-dependent formaldehyde- activating enzyme (gfa)"/>
    <property type="match status" value="1"/>
</dbReference>
<dbReference type="EMBL" id="BAABDF010000007">
    <property type="protein sequence ID" value="GAA3868272.1"/>
    <property type="molecule type" value="Genomic_DNA"/>
</dbReference>
<sequence>MTHNPTFCEGGCACGAVRYRVTSKPLIVHACHCLNCQRQTGSAHAINALLETDRVILLSGEIEQFLADTPSGRGQRIARCASCKVALWSNYLINNQGEHQLFLRVGTLDDPSLMPPDVHIHTATKLPWYIIPDETPAVAVFYDQKTTWSQNSLHRLKTLCEKTGAPYK</sequence>
<comment type="caution">
    <text evidence="6">The sequence shown here is derived from an EMBL/GenBank/DDBJ whole genome shotgun (WGS) entry which is preliminary data.</text>
</comment>
<keyword evidence="4" id="KW-0456">Lyase</keyword>
<dbReference type="SUPFAM" id="SSF51316">
    <property type="entry name" value="Mss4-like"/>
    <property type="match status" value="1"/>
</dbReference>
<proteinExistence type="inferred from homology"/>
<feature type="domain" description="CENP-V/GFA" evidence="5">
    <location>
        <begin position="8"/>
        <end position="129"/>
    </location>
</feature>
<keyword evidence="3" id="KW-0862">Zinc</keyword>
<dbReference type="InterPro" id="IPR006913">
    <property type="entry name" value="CENP-V/GFA"/>
</dbReference>
<evidence type="ECO:0000259" key="5">
    <source>
        <dbReference type="PROSITE" id="PS51891"/>
    </source>
</evidence>
<dbReference type="PROSITE" id="PS51891">
    <property type="entry name" value="CENP_V_GFA"/>
    <property type="match status" value="1"/>
</dbReference>
<accession>A0ABP7K8Z8</accession>
<dbReference type="Pfam" id="PF04828">
    <property type="entry name" value="GFA"/>
    <property type="match status" value="1"/>
</dbReference>
<evidence type="ECO:0000313" key="7">
    <source>
        <dbReference type="Proteomes" id="UP001399917"/>
    </source>
</evidence>
<evidence type="ECO:0000256" key="2">
    <source>
        <dbReference type="ARBA" id="ARBA00022723"/>
    </source>
</evidence>
<reference evidence="7" key="1">
    <citation type="journal article" date="2019" name="Int. J. Syst. Evol. Microbiol.">
        <title>The Global Catalogue of Microorganisms (GCM) 10K type strain sequencing project: providing services to taxonomists for standard genome sequencing and annotation.</title>
        <authorList>
            <consortium name="The Broad Institute Genomics Platform"/>
            <consortium name="The Broad Institute Genome Sequencing Center for Infectious Disease"/>
            <person name="Wu L."/>
            <person name="Ma J."/>
        </authorList>
    </citation>
    <scope>NUCLEOTIDE SEQUENCE [LARGE SCALE GENOMIC DNA]</scope>
    <source>
        <strain evidence="7">JCM 17190</strain>
    </source>
</reference>
<comment type="similarity">
    <text evidence="1">Belongs to the Gfa family.</text>
</comment>
<evidence type="ECO:0000256" key="1">
    <source>
        <dbReference type="ARBA" id="ARBA00005495"/>
    </source>
</evidence>
<dbReference type="RefSeq" id="WP_344846513.1">
    <property type="nucleotide sequence ID" value="NZ_BAABDF010000007.1"/>
</dbReference>
<dbReference type="PANTHER" id="PTHR33337">
    <property type="entry name" value="GFA DOMAIN-CONTAINING PROTEIN"/>
    <property type="match status" value="1"/>
</dbReference>
<organism evidence="6 7">
    <name type="scientific">Celeribacter arenosi</name>
    <dbReference type="NCBI Taxonomy" id="792649"/>
    <lineage>
        <taxon>Bacteria</taxon>
        <taxon>Pseudomonadati</taxon>
        <taxon>Pseudomonadota</taxon>
        <taxon>Alphaproteobacteria</taxon>
        <taxon>Rhodobacterales</taxon>
        <taxon>Roseobacteraceae</taxon>
        <taxon>Celeribacter</taxon>
    </lineage>
</organism>
<evidence type="ECO:0000256" key="4">
    <source>
        <dbReference type="ARBA" id="ARBA00023239"/>
    </source>
</evidence>
<evidence type="ECO:0000313" key="6">
    <source>
        <dbReference type="EMBL" id="GAA3868272.1"/>
    </source>
</evidence>
<gene>
    <name evidence="6" type="ORF">GCM10022404_17950</name>
</gene>
<dbReference type="Proteomes" id="UP001399917">
    <property type="component" value="Unassembled WGS sequence"/>
</dbReference>
<name>A0ABP7K8Z8_9RHOB</name>
<keyword evidence="2" id="KW-0479">Metal-binding</keyword>
<dbReference type="PANTHER" id="PTHR33337:SF33">
    <property type="entry name" value="CENP-V_GFA DOMAIN-CONTAINING PROTEIN"/>
    <property type="match status" value="1"/>
</dbReference>
<keyword evidence="7" id="KW-1185">Reference proteome</keyword>
<protein>
    <submittedName>
        <fullName evidence="6">GFA family protein</fullName>
    </submittedName>
</protein>
<dbReference type="InterPro" id="IPR011057">
    <property type="entry name" value="Mss4-like_sf"/>
</dbReference>
<evidence type="ECO:0000256" key="3">
    <source>
        <dbReference type="ARBA" id="ARBA00022833"/>
    </source>
</evidence>